<dbReference type="EMBL" id="RSCL01000002">
    <property type="protein sequence ID" value="RUT09230.1"/>
    <property type="molecule type" value="Genomic_DNA"/>
</dbReference>
<dbReference type="Pfam" id="PF13304">
    <property type="entry name" value="AAA_21"/>
    <property type="match status" value="1"/>
</dbReference>
<dbReference type="AlphaFoldDB" id="A0A433VSX5"/>
<gene>
    <name evidence="2" type="ORF">DSM106972_012830</name>
</gene>
<dbReference type="SUPFAM" id="SSF52540">
    <property type="entry name" value="P-loop containing nucleoside triphosphate hydrolases"/>
    <property type="match status" value="1"/>
</dbReference>
<dbReference type="OrthoDB" id="9809324at2"/>
<dbReference type="CDD" id="cd00267">
    <property type="entry name" value="ABC_ATPase"/>
    <property type="match status" value="1"/>
</dbReference>
<reference evidence="2" key="1">
    <citation type="submission" date="2018-12" db="EMBL/GenBank/DDBJ databases">
        <authorList>
            <person name="Will S."/>
            <person name="Neumann-Schaal M."/>
            <person name="Henke P."/>
        </authorList>
    </citation>
    <scope>NUCLEOTIDE SEQUENCE</scope>
    <source>
        <strain evidence="2">PCC 7102</strain>
    </source>
</reference>
<evidence type="ECO:0000259" key="1">
    <source>
        <dbReference type="Pfam" id="PF13304"/>
    </source>
</evidence>
<keyword evidence="3" id="KW-1185">Reference proteome</keyword>
<name>A0A433VSX5_9CYAN</name>
<reference evidence="2" key="2">
    <citation type="journal article" date="2019" name="Genome Biol. Evol.">
        <title>Day and night: Metabolic profiles and evolutionary relationships of six axenic non-marine cyanobacteria.</title>
        <authorList>
            <person name="Will S.E."/>
            <person name="Henke P."/>
            <person name="Boedeker C."/>
            <person name="Huang S."/>
            <person name="Brinkmann H."/>
            <person name="Rohde M."/>
            <person name="Jarek M."/>
            <person name="Friedl T."/>
            <person name="Seufert S."/>
            <person name="Schumacher M."/>
            <person name="Overmann J."/>
            <person name="Neumann-Schaal M."/>
            <person name="Petersen J."/>
        </authorList>
    </citation>
    <scope>NUCLEOTIDE SEQUENCE [LARGE SCALE GENOMIC DNA]</scope>
    <source>
        <strain evidence="2">PCC 7102</strain>
    </source>
</reference>
<evidence type="ECO:0000313" key="3">
    <source>
        <dbReference type="Proteomes" id="UP000271624"/>
    </source>
</evidence>
<protein>
    <recommendedName>
        <fullName evidence="1">ATPase AAA-type core domain-containing protein</fullName>
    </recommendedName>
</protein>
<dbReference type="PANTHER" id="PTHR40396">
    <property type="entry name" value="ATPASE-LIKE PROTEIN"/>
    <property type="match status" value="1"/>
</dbReference>
<dbReference type="InterPro" id="IPR003959">
    <property type="entry name" value="ATPase_AAA_core"/>
</dbReference>
<dbReference type="PIRSF" id="PIRSF029347">
    <property type="entry name" value="RecF"/>
    <property type="match status" value="1"/>
</dbReference>
<dbReference type="Gene3D" id="3.40.50.300">
    <property type="entry name" value="P-loop containing nucleotide triphosphate hydrolases"/>
    <property type="match status" value="1"/>
</dbReference>
<dbReference type="RefSeq" id="WP_127079930.1">
    <property type="nucleotide sequence ID" value="NZ_RSCL01000002.1"/>
</dbReference>
<dbReference type="PANTHER" id="PTHR40396:SF1">
    <property type="entry name" value="ATPASE AAA-TYPE CORE DOMAIN-CONTAINING PROTEIN"/>
    <property type="match status" value="1"/>
</dbReference>
<evidence type="ECO:0000313" key="2">
    <source>
        <dbReference type="EMBL" id="RUT09230.1"/>
    </source>
</evidence>
<accession>A0A433VSX5</accession>
<feature type="domain" description="ATPase AAA-type core" evidence="1">
    <location>
        <begin position="23"/>
        <end position="354"/>
    </location>
</feature>
<dbReference type="InterPro" id="IPR027417">
    <property type="entry name" value="P-loop_NTPase"/>
</dbReference>
<sequence>MLKRLFLKNWKSFRYAELPLYPLTVLIGTNASGKSNLVEAFEFLRRTVDGYEIEAALAGDKILPPIRGGVSWAALKPEVEFTLKALVNGESKQVDYLYGITVETKRDAMILEEKITCREYQRDKKTMIFERDFVTSYIDSKDEREKILKISTHYKNARWTLPNNDKSVLTYFKNTYVLDNITEVNHVIGNLEKIYVFNPIPAKMRNYSHLSKCLDSDASNLAGVIAGLSARKQDEVEDTLSEYARGLPAGNILKVWAERVGRYASDAMLYCEEEWTNGQIQEVDARSMSDGTLRFIAIMTALLTIPEKSQLIIEDVDNGLHPSRAELLARMLHEIGRKREIDILVTTHNPALLDAFGDDIVPSVVVVHRDTATGESKLTRLKDIENLPKLMVSGALGQLTTEGAIEKSLAEEKVDTKKETKSK</sequence>
<dbReference type="GO" id="GO:0005524">
    <property type="term" value="F:ATP binding"/>
    <property type="evidence" value="ECO:0007669"/>
    <property type="project" value="InterPro"/>
</dbReference>
<dbReference type="InterPro" id="IPR014555">
    <property type="entry name" value="RecF-like"/>
</dbReference>
<organism evidence="2 3">
    <name type="scientific">Dulcicalothrix desertica PCC 7102</name>
    <dbReference type="NCBI Taxonomy" id="232991"/>
    <lineage>
        <taxon>Bacteria</taxon>
        <taxon>Bacillati</taxon>
        <taxon>Cyanobacteriota</taxon>
        <taxon>Cyanophyceae</taxon>
        <taxon>Nostocales</taxon>
        <taxon>Calotrichaceae</taxon>
        <taxon>Dulcicalothrix</taxon>
    </lineage>
</organism>
<dbReference type="GO" id="GO:0016887">
    <property type="term" value="F:ATP hydrolysis activity"/>
    <property type="evidence" value="ECO:0007669"/>
    <property type="project" value="InterPro"/>
</dbReference>
<dbReference type="Proteomes" id="UP000271624">
    <property type="component" value="Unassembled WGS sequence"/>
</dbReference>
<comment type="caution">
    <text evidence="2">The sequence shown here is derived from an EMBL/GenBank/DDBJ whole genome shotgun (WGS) entry which is preliminary data.</text>
</comment>
<proteinExistence type="predicted"/>